<proteinExistence type="predicted"/>
<accession>A0A5N6XEB9</accession>
<reference evidence="2" key="1">
    <citation type="submission" date="2019-04" db="EMBL/GenBank/DDBJ databases">
        <title>Friends and foes A comparative genomics studyof 23 Aspergillus species from section Flavi.</title>
        <authorList>
            <consortium name="DOE Joint Genome Institute"/>
            <person name="Kjaerbolling I."/>
            <person name="Vesth T."/>
            <person name="Frisvad J.C."/>
            <person name="Nybo J.L."/>
            <person name="Theobald S."/>
            <person name="Kildgaard S."/>
            <person name="Isbrandt T."/>
            <person name="Kuo A."/>
            <person name="Sato A."/>
            <person name="Lyhne E.K."/>
            <person name="Kogle M.E."/>
            <person name="Wiebenga A."/>
            <person name="Kun R.S."/>
            <person name="Lubbers R.J."/>
            <person name="Makela M.R."/>
            <person name="Barry K."/>
            <person name="Chovatia M."/>
            <person name="Clum A."/>
            <person name="Daum C."/>
            <person name="Haridas S."/>
            <person name="He G."/>
            <person name="LaButti K."/>
            <person name="Lipzen A."/>
            <person name="Mondo S."/>
            <person name="Riley R."/>
            <person name="Salamov A."/>
            <person name="Simmons B.A."/>
            <person name="Magnuson J.K."/>
            <person name="Henrissat B."/>
            <person name="Mortensen U.H."/>
            <person name="Larsen T.O."/>
            <person name="Devries R.P."/>
            <person name="Grigoriev I.V."/>
            <person name="Machida M."/>
            <person name="Baker S.E."/>
            <person name="Andersen M.R."/>
        </authorList>
    </citation>
    <scope>NUCLEOTIDE SEQUENCE [LARGE SCALE GENOMIC DNA]</scope>
    <source>
        <strain evidence="2">CBS 130017</strain>
    </source>
</reference>
<protein>
    <submittedName>
        <fullName evidence="1">Uncharacterized protein</fullName>
    </submittedName>
</protein>
<sequence length="281" mass="32115">MKGTRDMQDRIRFNDSIGREPSAPQVDFDRAILGCQLADTEWEGRVDGFLRTQEVQEIILCHFERDLELTQVLRTKPQDGNAKPPRKSKYNSRYDDLAVGEVTIDFDHFVTAYEYGLDLFPGASKLPCLSHIPTEELGPIRRDVKDMILTREPSRHAFDWKAITDKTISQYSSVLQDIAGGKLSTMHGLRLSMEQLLVPFIDYGDYYNITSTVERCREEFIPISAPSNTLAGKAVRHVTGQICSTLTWALLDFDLQLENVVNNVQELILYLEWTAFAHQRN</sequence>
<dbReference type="PANTHER" id="PTHR35204:SF1">
    <property type="entry name" value="ENTEROTOXIN"/>
    <property type="match status" value="1"/>
</dbReference>
<dbReference type="AlphaFoldDB" id="A0A5N6XEB9"/>
<evidence type="ECO:0000313" key="1">
    <source>
        <dbReference type="EMBL" id="KAE8331591.1"/>
    </source>
</evidence>
<dbReference type="Proteomes" id="UP000325945">
    <property type="component" value="Unassembled WGS sequence"/>
</dbReference>
<keyword evidence="2" id="KW-1185">Reference proteome</keyword>
<dbReference type="InterPro" id="IPR038921">
    <property type="entry name" value="YOR389W-like"/>
</dbReference>
<evidence type="ECO:0000313" key="2">
    <source>
        <dbReference type="Proteomes" id="UP000325945"/>
    </source>
</evidence>
<organism evidence="1 2">
    <name type="scientific">Aspergillus sergii</name>
    <dbReference type="NCBI Taxonomy" id="1034303"/>
    <lineage>
        <taxon>Eukaryota</taxon>
        <taxon>Fungi</taxon>
        <taxon>Dikarya</taxon>
        <taxon>Ascomycota</taxon>
        <taxon>Pezizomycotina</taxon>
        <taxon>Eurotiomycetes</taxon>
        <taxon>Eurotiomycetidae</taxon>
        <taxon>Eurotiales</taxon>
        <taxon>Aspergillaceae</taxon>
        <taxon>Aspergillus</taxon>
        <taxon>Aspergillus subgen. Circumdati</taxon>
    </lineage>
</organism>
<name>A0A5N6XEB9_9EURO</name>
<dbReference type="PANTHER" id="PTHR35204">
    <property type="entry name" value="YALI0A21131P"/>
    <property type="match status" value="1"/>
</dbReference>
<dbReference type="EMBL" id="ML741768">
    <property type="protein sequence ID" value="KAE8331591.1"/>
    <property type="molecule type" value="Genomic_DNA"/>
</dbReference>
<gene>
    <name evidence="1" type="ORF">BDV39DRAFT_200737</name>
</gene>